<protein>
    <recommendedName>
        <fullName evidence="3">Secreted protein</fullName>
    </recommendedName>
</protein>
<dbReference type="EMBL" id="JBBPBN010000365">
    <property type="protein sequence ID" value="KAK8488092.1"/>
    <property type="molecule type" value="Genomic_DNA"/>
</dbReference>
<comment type="caution">
    <text evidence="1">The sequence shown here is derived from an EMBL/GenBank/DDBJ whole genome shotgun (WGS) entry which is preliminary data.</text>
</comment>
<organism evidence="1 2">
    <name type="scientific">Hibiscus sabdariffa</name>
    <name type="common">roselle</name>
    <dbReference type="NCBI Taxonomy" id="183260"/>
    <lineage>
        <taxon>Eukaryota</taxon>
        <taxon>Viridiplantae</taxon>
        <taxon>Streptophyta</taxon>
        <taxon>Embryophyta</taxon>
        <taxon>Tracheophyta</taxon>
        <taxon>Spermatophyta</taxon>
        <taxon>Magnoliopsida</taxon>
        <taxon>eudicotyledons</taxon>
        <taxon>Gunneridae</taxon>
        <taxon>Pentapetalae</taxon>
        <taxon>rosids</taxon>
        <taxon>malvids</taxon>
        <taxon>Malvales</taxon>
        <taxon>Malvaceae</taxon>
        <taxon>Malvoideae</taxon>
        <taxon>Hibiscus</taxon>
    </lineage>
</organism>
<name>A0ABR2A501_9ROSI</name>
<sequence>MEIANSSVSPAIHIARALGVLSIEASLATSLACSLRWSTSCLTSAEELAGSPICVAFASYCNSGMLGGVCARQSHHIVHPRYSAGKIKLRNSVTCCPCPDLA</sequence>
<gene>
    <name evidence="1" type="ORF">V6N11_019762</name>
</gene>
<proteinExistence type="predicted"/>
<evidence type="ECO:0000313" key="1">
    <source>
        <dbReference type="EMBL" id="KAK8488092.1"/>
    </source>
</evidence>
<reference evidence="1 2" key="1">
    <citation type="journal article" date="2024" name="G3 (Bethesda)">
        <title>Genome assembly of Hibiscus sabdariffa L. provides insights into metabolisms of medicinal natural products.</title>
        <authorList>
            <person name="Kim T."/>
        </authorList>
    </citation>
    <scope>NUCLEOTIDE SEQUENCE [LARGE SCALE GENOMIC DNA]</scope>
    <source>
        <strain evidence="1">TK-2024</strain>
        <tissue evidence="1">Old leaves</tissue>
    </source>
</reference>
<keyword evidence="2" id="KW-1185">Reference proteome</keyword>
<dbReference type="Proteomes" id="UP001396334">
    <property type="component" value="Unassembled WGS sequence"/>
</dbReference>
<evidence type="ECO:0000313" key="2">
    <source>
        <dbReference type="Proteomes" id="UP001396334"/>
    </source>
</evidence>
<accession>A0ABR2A501</accession>
<evidence type="ECO:0008006" key="3">
    <source>
        <dbReference type="Google" id="ProtNLM"/>
    </source>
</evidence>